<name>A0A4S5BJT8_9BURK</name>
<comment type="caution">
    <text evidence="3">The sequence shown here is derived from an EMBL/GenBank/DDBJ whole genome shotgun (WGS) entry which is preliminary data.</text>
</comment>
<reference evidence="3 4" key="1">
    <citation type="submission" date="2019-04" db="EMBL/GenBank/DDBJ databases">
        <title>Lampropedia sp YIM MLB12 draf genome.</title>
        <authorList>
            <person name="Wang Y.-X."/>
        </authorList>
    </citation>
    <scope>NUCLEOTIDE SEQUENCE [LARGE SCALE GENOMIC DNA]</scope>
    <source>
        <strain evidence="3 4">YIM MLB12</strain>
    </source>
</reference>
<evidence type="ECO:0000313" key="4">
    <source>
        <dbReference type="Proteomes" id="UP000306236"/>
    </source>
</evidence>
<keyword evidence="1" id="KW-1133">Transmembrane helix</keyword>
<evidence type="ECO:0000313" key="3">
    <source>
        <dbReference type="EMBL" id="THJ31193.1"/>
    </source>
</evidence>
<evidence type="ECO:0000259" key="2">
    <source>
        <dbReference type="Pfam" id="PF07331"/>
    </source>
</evidence>
<keyword evidence="4" id="KW-1185">Reference proteome</keyword>
<dbReference type="AlphaFoldDB" id="A0A4S5BJT8"/>
<sequence>MKVTRDIHDIVGGLLMSATGLFFALYGGQYDMGTSARMGPGYFPVVLGWTLTVLGILVALPAFWRKGSAVVVQWNNLFWCVAAIVLFAVSLYPVGVVLSSFLASLVSLVPSAMNLRTRLTVCAVVALLTTLIFPISLQMVLPIWPWSL</sequence>
<organism evidence="3 4">
    <name type="scientific">Lampropedia aestuarii</name>
    <dbReference type="NCBI Taxonomy" id="2562762"/>
    <lineage>
        <taxon>Bacteria</taxon>
        <taxon>Pseudomonadati</taxon>
        <taxon>Pseudomonadota</taxon>
        <taxon>Betaproteobacteria</taxon>
        <taxon>Burkholderiales</taxon>
        <taxon>Comamonadaceae</taxon>
        <taxon>Lampropedia</taxon>
    </lineage>
</organism>
<feature type="transmembrane region" description="Helical" evidence="1">
    <location>
        <begin position="121"/>
        <end position="144"/>
    </location>
</feature>
<accession>A0A4S5BJT8</accession>
<protein>
    <submittedName>
        <fullName evidence="3">Tripartite tricarboxylate transporter TctB family protein</fullName>
    </submittedName>
</protein>
<gene>
    <name evidence="3" type="ORF">E8K88_15635</name>
</gene>
<dbReference type="Proteomes" id="UP000306236">
    <property type="component" value="Unassembled WGS sequence"/>
</dbReference>
<feature type="domain" description="DUF1468" evidence="2">
    <location>
        <begin position="11"/>
        <end position="142"/>
    </location>
</feature>
<dbReference type="Pfam" id="PF07331">
    <property type="entry name" value="TctB"/>
    <property type="match status" value="1"/>
</dbReference>
<dbReference type="InterPro" id="IPR009936">
    <property type="entry name" value="DUF1468"/>
</dbReference>
<keyword evidence="1" id="KW-0472">Membrane</keyword>
<feature type="transmembrane region" description="Helical" evidence="1">
    <location>
        <begin position="12"/>
        <end position="30"/>
    </location>
</feature>
<dbReference type="OrthoDB" id="7029611at2"/>
<keyword evidence="1" id="KW-0812">Transmembrane</keyword>
<dbReference type="RefSeq" id="WP_136407613.1">
    <property type="nucleotide sequence ID" value="NZ_JARXRQ010000020.1"/>
</dbReference>
<feature type="transmembrane region" description="Helical" evidence="1">
    <location>
        <begin position="42"/>
        <end position="64"/>
    </location>
</feature>
<proteinExistence type="predicted"/>
<dbReference type="EMBL" id="SSWX01000026">
    <property type="protein sequence ID" value="THJ31193.1"/>
    <property type="molecule type" value="Genomic_DNA"/>
</dbReference>
<evidence type="ECO:0000256" key="1">
    <source>
        <dbReference type="SAM" id="Phobius"/>
    </source>
</evidence>
<feature type="transmembrane region" description="Helical" evidence="1">
    <location>
        <begin position="76"/>
        <end position="109"/>
    </location>
</feature>